<evidence type="ECO:0008006" key="22">
    <source>
        <dbReference type="Google" id="ProtNLM"/>
    </source>
</evidence>
<evidence type="ECO:0000256" key="11">
    <source>
        <dbReference type="ARBA" id="ARBA00023098"/>
    </source>
</evidence>
<keyword evidence="18" id="KW-0460">Magnesium</keyword>
<dbReference type="AlphaFoldDB" id="A0A0G0P5P5"/>
<dbReference type="Pfam" id="PF01219">
    <property type="entry name" value="DAGK_prokar"/>
    <property type="match status" value="1"/>
</dbReference>
<keyword evidence="12 19" id="KW-0472">Membrane</keyword>
<comment type="cofactor">
    <cofactor evidence="18">
        <name>Mg(2+)</name>
        <dbReference type="ChEBI" id="CHEBI:18420"/>
    </cofactor>
    <text evidence="18">Mn(2+), Zn(2+), Cd(2+) and Co(2+) support activity to lesser extents.</text>
</comment>
<feature type="binding site" evidence="17">
    <location>
        <position position="25"/>
    </location>
    <ligand>
        <name>ATP</name>
        <dbReference type="ChEBI" id="CHEBI:30616"/>
    </ligand>
</feature>
<evidence type="ECO:0000313" key="20">
    <source>
        <dbReference type="EMBL" id="KKQ84601.1"/>
    </source>
</evidence>
<evidence type="ECO:0000256" key="2">
    <source>
        <dbReference type="ARBA" id="ARBA00005967"/>
    </source>
</evidence>
<protein>
    <recommendedName>
        <fullName evidence="22">Undecaprenol kinase</fullName>
    </recommendedName>
</protein>
<dbReference type="InterPro" id="IPR036945">
    <property type="entry name" value="DAGK_sf"/>
</dbReference>
<keyword evidence="14" id="KW-1208">Phospholipid metabolism</keyword>
<dbReference type="CDD" id="cd14265">
    <property type="entry name" value="UDPK_IM_like"/>
    <property type="match status" value="1"/>
</dbReference>
<proteinExistence type="inferred from homology"/>
<evidence type="ECO:0000256" key="5">
    <source>
        <dbReference type="ARBA" id="ARBA00022679"/>
    </source>
</evidence>
<name>A0A0G0P5P5_9BACT</name>
<dbReference type="GO" id="GO:0008654">
    <property type="term" value="P:phospholipid biosynthetic process"/>
    <property type="evidence" value="ECO:0007669"/>
    <property type="project" value="UniProtKB-KW"/>
</dbReference>
<feature type="active site" description="Proton acceptor" evidence="15">
    <location>
        <position position="66"/>
    </location>
</feature>
<dbReference type="Proteomes" id="UP000034081">
    <property type="component" value="Unassembled WGS sequence"/>
</dbReference>
<organism evidence="20 21">
    <name type="scientific">Candidatus Woesebacteria bacterium GW2011_GWB1_38_8</name>
    <dbReference type="NCBI Taxonomy" id="1618570"/>
    <lineage>
        <taxon>Bacteria</taxon>
        <taxon>Candidatus Woeseibacteriota</taxon>
    </lineage>
</organism>
<evidence type="ECO:0000256" key="9">
    <source>
        <dbReference type="ARBA" id="ARBA00022840"/>
    </source>
</evidence>
<comment type="subcellular location">
    <subcellularLocation>
        <location evidence="1">Cell membrane</location>
        <topology evidence="1">Multi-pass membrane protein</topology>
    </subcellularLocation>
</comment>
<feature type="transmembrane region" description="Helical" evidence="19">
    <location>
        <begin position="96"/>
        <end position="119"/>
    </location>
</feature>
<dbReference type="GO" id="GO:0005524">
    <property type="term" value="F:ATP binding"/>
    <property type="evidence" value="ECO:0007669"/>
    <property type="project" value="UniProtKB-KW"/>
</dbReference>
<evidence type="ECO:0000256" key="19">
    <source>
        <dbReference type="SAM" id="Phobius"/>
    </source>
</evidence>
<evidence type="ECO:0000313" key="21">
    <source>
        <dbReference type="Proteomes" id="UP000034081"/>
    </source>
</evidence>
<feature type="binding site" evidence="17">
    <location>
        <position position="13"/>
    </location>
    <ligand>
        <name>ATP</name>
        <dbReference type="ChEBI" id="CHEBI:30616"/>
    </ligand>
</feature>
<keyword evidence="7 17" id="KW-0547">Nucleotide-binding</keyword>
<comment type="caution">
    <text evidence="20">The sequence shown here is derived from an EMBL/GenBank/DDBJ whole genome shotgun (WGS) entry which is preliminary data.</text>
</comment>
<feature type="binding site" evidence="17">
    <location>
        <begin position="91"/>
        <end position="92"/>
    </location>
    <ligand>
        <name>ATP</name>
        <dbReference type="ChEBI" id="CHEBI:30616"/>
    </ligand>
</feature>
<dbReference type="STRING" id="1618570.UT08_C0016G0015"/>
<evidence type="ECO:0000256" key="13">
    <source>
        <dbReference type="ARBA" id="ARBA00023209"/>
    </source>
</evidence>
<comment type="similarity">
    <text evidence="2">Belongs to the bacterial diacylglycerol kinase family.</text>
</comment>
<keyword evidence="4" id="KW-0444">Lipid biosynthesis</keyword>
<feature type="binding site" evidence="18">
    <location>
        <position position="73"/>
    </location>
    <ligand>
        <name>a divalent metal cation</name>
        <dbReference type="ChEBI" id="CHEBI:60240"/>
    </ligand>
</feature>
<evidence type="ECO:0000256" key="12">
    <source>
        <dbReference type="ARBA" id="ARBA00023136"/>
    </source>
</evidence>
<dbReference type="PANTHER" id="PTHR34299">
    <property type="entry name" value="DIACYLGLYCEROL KINASE"/>
    <property type="match status" value="1"/>
</dbReference>
<evidence type="ECO:0000256" key="6">
    <source>
        <dbReference type="ARBA" id="ARBA00022692"/>
    </source>
</evidence>
<keyword evidence="5" id="KW-0808">Transferase</keyword>
<keyword evidence="3" id="KW-1003">Cell membrane</keyword>
<evidence type="ECO:0000256" key="15">
    <source>
        <dbReference type="PIRSR" id="PIRSR600829-1"/>
    </source>
</evidence>
<dbReference type="InterPro" id="IPR033717">
    <property type="entry name" value="UDPK"/>
</dbReference>
<feature type="binding site" evidence="17">
    <location>
        <position position="73"/>
    </location>
    <ligand>
        <name>ATP</name>
        <dbReference type="ChEBI" id="CHEBI:30616"/>
    </ligand>
</feature>
<evidence type="ECO:0000256" key="18">
    <source>
        <dbReference type="PIRSR" id="PIRSR600829-4"/>
    </source>
</evidence>
<keyword evidence="18" id="KW-0479">Metal-binding</keyword>
<dbReference type="GO" id="GO:0005886">
    <property type="term" value="C:plasma membrane"/>
    <property type="evidence" value="ECO:0007669"/>
    <property type="project" value="UniProtKB-SubCell"/>
</dbReference>
<sequence length="122" mass="13462">MGLRHTTTKSFFYALQGIKTAFRNEPNLRIHTFMAIAASIIGIIVRLSTLEWLILIFTIFWVISLELLNTVLEAIVNLVSPEIQPYAKTAKDVSAAAVLVAAFLSVIVGLVLLIPKILLQIS</sequence>
<keyword evidence="11" id="KW-0443">Lipid metabolism</keyword>
<reference evidence="20 21" key="1">
    <citation type="journal article" date="2015" name="Nature">
        <title>rRNA introns, odd ribosomes, and small enigmatic genomes across a large radiation of phyla.</title>
        <authorList>
            <person name="Brown C.T."/>
            <person name="Hug L.A."/>
            <person name="Thomas B.C."/>
            <person name="Sharon I."/>
            <person name="Castelle C.J."/>
            <person name="Singh A."/>
            <person name="Wilkins M.J."/>
            <person name="Williams K.H."/>
            <person name="Banfield J.F."/>
        </authorList>
    </citation>
    <scope>NUCLEOTIDE SEQUENCE [LARGE SCALE GENOMIC DNA]</scope>
</reference>
<evidence type="ECO:0000256" key="4">
    <source>
        <dbReference type="ARBA" id="ARBA00022516"/>
    </source>
</evidence>
<dbReference type="GO" id="GO:0016301">
    <property type="term" value="F:kinase activity"/>
    <property type="evidence" value="ECO:0007669"/>
    <property type="project" value="UniProtKB-KW"/>
</dbReference>
<dbReference type="Gene3D" id="1.10.287.3610">
    <property type="match status" value="1"/>
</dbReference>
<evidence type="ECO:0000256" key="7">
    <source>
        <dbReference type="ARBA" id="ARBA00022741"/>
    </source>
</evidence>
<evidence type="ECO:0000256" key="8">
    <source>
        <dbReference type="ARBA" id="ARBA00022777"/>
    </source>
</evidence>
<feature type="transmembrane region" description="Helical" evidence="19">
    <location>
        <begin position="52"/>
        <end position="76"/>
    </location>
</feature>
<evidence type="ECO:0000256" key="16">
    <source>
        <dbReference type="PIRSR" id="PIRSR600829-2"/>
    </source>
</evidence>
<evidence type="ECO:0000256" key="1">
    <source>
        <dbReference type="ARBA" id="ARBA00004651"/>
    </source>
</evidence>
<evidence type="ECO:0000256" key="17">
    <source>
        <dbReference type="PIRSR" id="PIRSR600829-3"/>
    </source>
</evidence>
<accession>A0A0G0P5P5</accession>
<keyword evidence="13" id="KW-0594">Phospholipid biosynthesis</keyword>
<dbReference type="InterPro" id="IPR000829">
    <property type="entry name" value="DAGK"/>
</dbReference>
<keyword evidence="8" id="KW-0418">Kinase</keyword>
<keyword evidence="6 19" id="KW-0812">Transmembrane</keyword>
<evidence type="ECO:0000256" key="10">
    <source>
        <dbReference type="ARBA" id="ARBA00022989"/>
    </source>
</evidence>
<evidence type="ECO:0000256" key="14">
    <source>
        <dbReference type="ARBA" id="ARBA00023264"/>
    </source>
</evidence>
<keyword evidence="10 19" id="KW-1133">Transmembrane helix</keyword>
<keyword evidence="9 17" id="KW-0067">ATP-binding</keyword>
<dbReference type="GO" id="GO:0046872">
    <property type="term" value="F:metal ion binding"/>
    <property type="evidence" value="ECO:0007669"/>
    <property type="project" value="UniProtKB-KW"/>
</dbReference>
<dbReference type="PANTHER" id="PTHR34299:SF1">
    <property type="entry name" value="DIACYLGLYCEROL KINASE"/>
    <property type="match status" value="1"/>
</dbReference>
<feature type="binding site" evidence="18">
    <location>
        <position position="25"/>
    </location>
    <ligand>
        <name>a divalent metal cation</name>
        <dbReference type="ChEBI" id="CHEBI:60240"/>
    </ligand>
</feature>
<dbReference type="EMBL" id="LBVL01000016">
    <property type="protein sequence ID" value="KKQ84601.1"/>
    <property type="molecule type" value="Genomic_DNA"/>
</dbReference>
<feature type="binding site" evidence="16">
    <location>
        <position position="66"/>
    </location>
    <ligand>
        <name>substrate</name>
    </ligand>
</feature>
<feature type="transmembrane region" description="Helical" evidence="19">
    <location>
        <begin position="28"/>
        <end position="45"/>
    </location>
</feature>
<evidence type="ECO:0000256" key="3">
    <source>
        <dbReference type="ARBA" id="ARBA00022475"/>
    </source>
</evidence>
<gene>
    <name evidence="20" type="ORF">UT08_C0016G0015</name>
</gene>